<name>A0A0M8NU77_9EURO</name>
<dbReference type="OrthoDB" id="4367264at2759"/>
<proteinExistence type="predicted"/>
<dbReference type="EMBL" id="LHQQ01000200">
    <property type="protein sequence ID" value="KOS39506.1"/>
    <property type="molecule type" value="Genomic_DNA"/>
</dbReference>
<organism evidence="1 2">
    <name type="scientific">Penicillium nordicum</name>
    <dbReference type="NCBI Taxonomy" id="229535"/>
    <lineage>
        <taxon>Eukaryota</taxon>
        <taxon>Fungi</taxon>
        <taxon>Dikarya</taxon>
        <taxon>Ascomycota</taxon>
        <taxon>Pezizomycotina</taxon>
        <taxon>Eurotiomycetes</taxon>
        <taxon>Eurotiomycetidae</taxon>
        <taxon>Eurotiales</taxon>
        <taxon>Aspergillaceae</taxon>
        <taxon>Penicillium</taxon>
    </lineage>
</organism>
<comment type="caution">
    <text evidence="1">The sequence shown here is derived from an EMBL/GenBank/DDBJ whole genome shotgun (WGS) entry which is preliminary data.</text>
</comment>
<dbReference type="Proteomes" id="UP000037696">
    <property type="component" value="Unassembled WGS sequence"/>
</dbReference>
<keyword evidence="2" id="KW-1185">Reference proteome</keyword>
<reference evidence="1 2" key="1">
    <citation type="submission" date="2015-08" db="EMBL/GenBank/DDBJ databases">
        <title>Genome sequencing of Penicillium nordicum.</title>
        <authorList>
            <person name="Nguyen H.D."/>
            <person name="Seifert K.A."/>
        </authorList>
    </citation>
    <scope>NUCLEOTIDE SEQUENCE [LARGE SCALE GENOMIC DNA]</scope>
    <source>
        <strain evidence="1 2">DAOMC 185683</strain>
    </source>
</reference>
<dbReference type="AlphaFoldDB" id="A0A0M8NU77"/>
<gene>
    <name evidence="1" type="ORF">ACN38_g9653</name>
</gene>
<evidence type="ECO:0000313" key="2">
    <source>
        <dbReference type="Proteomes" id="UP000037696"/>
    </source>
</evidence>
<sequence length="392" mass="44057">MVGCNPCRWTWLEATLARDGKEYYPPCECHLDSSTFRLRHCAQIPSSISSEPPSAEEALEYLYNFARFHDAFDQLIAALAAAITLPSHNRFGASIILPKPINRPASPSSRQNTQLIYANQIPTTTELPHFMALSCSSGLVASCLMSSFWEPGIACNMASQWLNPPLKEVFPPFIRSKNFHPIIAAMSQRRPSIASLWLGSAITGLLPRVFEMSRLFLPTVSLEAVIWTSSPQSFMDPQYHRLAPVKNIDGLDMISREDEFRLLFITDEDSQEYGTPPLSPYPPFGMVNVQNTSLGVRLHMSCDHRLEYHSWNWLCQNGKDLSDFGMSYKSNKRNPRSKVHILASISAATVITCASLYKSSFRIDSLLRKVSRFDDLSNPFPKHGTEPCTTKC</sequence>
<accession>A0A0M8NU77</accession>
<evidence type="ECO:0000313" key="1">
    <source>
        <dbReference type="EMBL" id="KOS39506.1"/>
    </source>
</evidence>
<protein>
    <submittedName>
        <fullName evidence="1">Uncharacterized protein</fullName>
    </submittedName>
</protein>